<sequence>MTFPLLKSSLNNTKSSWKQHPRDNTKWIACVKQEYNILHLIGNNLGRGCPHLVWTERIRQNSTIHLEKQVFDHPVIIFLIDVATGPVPPERNSLTICRTMAHGFHPKEAKALSLNSVIPVAVSYGTLGAMCGFWPGRDSVVYRNVSIIS</sequence>
<accession>A0A8D8TFV3</accession>
<name>A0A8D8TFV3_9HEMI</name>
<dbReference type="EMBL" id="HBUF01275522">
    <property type="protein sequence ID" value="CAG6686282.1"/>
    <property type="molecule type" value="Transcribed_RNA"/>
</dbReference>
<evidence type="ECO:0000313" key="1">
    <source>
        <dbReference type="EMBL" id="CAG6686266.1"/>
    </source>
</evidence>
<dbReference type="EMBL" id="HBUF01275517">
    <property type="protein sequence ID" value="CAG6686266.1"/>
    <property type="molecule type" value="Transcribed_RNA"/>
</dbReference>
<dbReference type="AlphaFoldDB" id="A0A8D8TFV3"/>
<reference evidence="1" key="1">
    <citation type="submission" date="2021-05" db="EMBL/GenBank/DDBJ databases">
        <authorList>
            <person name="Alioto T."/>
            <person name="Alioto T."/>
            <person name="Gomez Garrido J."/>
        </authorList>
    </citation>
    <scope>NUCLEOTIDE SEQUENCE</scope>
</reference>
<organism evidence="1">
    <name type="scientific">Cacopsylla melanoneura</name>
    <dbReference type="NCBI Taxonomy" id="428564"/>
    <lineage>
        <taxon>Eukaryota</taxon>
        <taxon>Metazoa</taxon>
        <taxon>Ecdysozoa</taxon>
        <taxon>Arthropoda</taxon>
        <taxon>Hexapoda</taxon>
        <taxon>Insecta</taxon>
        <taxon>Pterygota</taxon>
        <taxon>Neoptera</taxon>
        <taxon>Paraneoptera</taxon>
        <taxon>Hemiptera</taxon>
        <taxon>Sternorrhyncha</taxon>
        <taxon>Psylloidea</taxon>
        <taxon>Psyllidae</taxon>
        <taxon>Psyllinae</taxon>
        <taxon>Cacopsylla</taxon>
    </lineage>
</organism>
<proteinExistence type="predicted"/>
<protein>
    <submittedName>
        <fullName evidence="1">Uncharacterized protein</fullName>
    </submittedName>
</protein>